<protein>
    <recommendedName>
        <fullName evidence="1">Anti-bacteriophage protein A/HamA C-terminal domain-containing protein</fullName>
    </recommendedName>
</protein>
<dbReference type="OrthoDB" id="7000645at2"/>
<dbReference type="Pfam" id="PF08878">
    <property type="entry name" value="HamA"/>
    <property type="match status" value="1"/>
</dbReference>
<evidence type="ECO:0000313" key="2">
    <source>
        <dbReference type="EMBL" id="SHJ80114.1"/>
    </source>
</evidence>
<dbReference type="RefSeq" id="WP_073050761.1">
    <property type="nucleotide sequence ID" value="NZ_FQZL01000039.1"/>
</dbReference>
<evidence type="ECO:0000259" key="1">
    <source>
        <dbReference type="Pfam" id="PF08878"/>
    </source>
</evidence>
<dbReference type="AlphaFoldDB" id="A0A1M6M9M1"/>
<name>A0A1M6M9M1_9FIRM</name>
<accession>A0A1M6M9M1</accession>
<dbReference type="STRING" id="1121476.SAMN02745751_03408"/>
<gene>
    <name evidence="2" type="ORF">SAMN02745751_03408</name>
</gene>
<dbReference type="Proteomes" id="UP000184052">
    <property type="component" value="Unassembled WGS sequence"/>
</dbReference>
<sequence length="233" mass="26000">MEIVRNTISSVSNTLGESSLVRIMHVKIRDIDARVSEMIDTIRDTCWLEGMESYERVAFEARMTRTVRKFVNMLSDVEGGMNTSIGEIMISDTAQKVLVENVNHTKIPLADLIKERVQGNGGFDFHTESNSQLIVYGEAKYSGVSTKYTEAISQINDFIGDLKDSAELIDLKYFVSQEVCDNAVEGRRGYTAAFSMICDNPNRILSNALNSEQCQSLIGCAELYLIGVEIDVE</sequence>
<dbReference type="InterPro" id="IPR014976">
    <property type="entry name" value="AbpA_HamA_C"/>
</dbReference>
<dbReference type="EMBL" id="FQZL01000039">
    <property type="protein sequence ID" value="SHJ80114.1"/>
    <property type="molecule type" value="Genomic_DNA"/>
</dbReference>
<organism evidence="2 3">
    <name type="scientific">Dethiosulfatibacter aminovorans DSM 17477</name>
    <dbReference type="NCBI Taxonomy" id="1121476"/>
    <lineage>
        <taxon>Bacteria</taxon>
        <taxon>Bacillati</taxon>
        <taxon>Bacillota</taxon>
        <taxon>Tissierellia</taxon>
        <taxon>Dethiosulfatibacter</taxon>
    </lineage>
</organism>
<reference evidence="2 3" key="1">
    <citation type="submission" date="2016-11" db="EMBL/GenBank/DDBJ databases">
        <authorList>
            <person name="Jaros S."/>
            <person name="Januszkiewicz K."/>
            <person name="Wedrychowicz H."/>
        </authorList>
    </citation>
    <scope>NUCLEOTIDE SEQUENCE [LARGE SCALE GENOMIC DNA]</scope>
    <source>
        <strain evidence="2 3">DSM 17477</strain>
    </source>
</reference>
<keyword evidence="3" id="KW-1185">Reference proteome</keyword>
<evidence type="ECO:0000313" key="3">
    <source>
        <dbReference type="Proteomes" id="UP000184052"/>
    </source>
</evidence>
<feature type="domain" description="Anti-bacteriophage protein A/HamA C-terminal" evidence="1">
    <location>
        <begin position="14"/>
        <end position="174"/>
    </location>
</feature>
<proteinExistence type="predicted"/>